<evidence type="ECO:0000313" key="2">
    <source>
        <dbReference type="EMBL" id="QJC52763.1"/>
    </source>
</evidence>
<dbReference type="Proteomes" id="UP000502136">
    <property type="component" value="Chromosome"/>
</dbReference>
<protein>
    <submittedName>
        <fullName evidence="2">Uncharacterized protein</fullName>
    </submittedName>
</protein>
<keyword evidence="3" id="KW-1185">Reference proteome</keyword>
<proteinExistence type="predicted"/>
<dbReference type="AlphaFoldDB" id="A0A6H2GZA2"/>
<keyword evidence="1" id="KW-0472">Membrane</keyword>
<dbReference type="RefSeq" id="WP_168908315.1">
    <property type="nucleotide sequence ID" value="NZ_CP051428.1"/>
</dbReference>
<feature type="transmembrane region" description="Helical" evidence="1">
    <location>
        <begin position="50"/>
        <end position="73"/>
    </location>
</feature>
<sequence length="152" mass="16512">MATLTLQPSGYRVNLRPAAVAIPERTRRALVERLQTGAKIVVEHIERHKLIYRVGAITIMVLLGAGGLDHVFAASDASGLGLDAGAQKLYHKLISIGKWVIIIKGAFDTIQATVQGDFVQARKSGLAYLMVYAILLGLPWAFGQVEQLFEGM</sequence>
<dbReference type="EMBL" id="CP051428">
    <property type="protein sequence ID" value="QJC52763.1"/>
    <property type="molecule type" value="Genomic_DNA"/>
</dbReference>
<organism evidence="2 3">
    <name type="scientific">Paenibacillus albicereus</name>
    <dbReference type="NCBI Taxonomy" id="2726185"/>
    <lineage>
        <taxon>Bacteria</taxon>
        <taxon>Bacillati</taxon>
        <taxon>Bacillota</taxon>
        <taxon>Bacilli</taxon>
        <taxon>Bacillales</taxon>
        <taxon>Paenibacillaceae</taxon>
        <taxon>Paenibacillus</taxon>
    </lineage>
</organism>
<evidence type="ECO:0000313" key="3">
    <source>
        <dbReference type="Proteomes" id="UP000502136"/>
    </source>
</evidence>
<keyword evidence="1" id="KW-1133">Transmembrane helix</keyword>
<dbReference type="KEGG" id="palr:HGI30_15120"/>
<accession>A0A6H2GZA2</accession>
<reference evidence="2 3" key="1">
    <citation type="submission" date="2020-04" db="EMBL/GenBank/DDBJ databases">
        <title>Novel Paenibacillus strain UniB2 isolated from commercial digestive syrup.</title>
        <authorList>
            <person name="Thorat V."/>
            <person name="Kirdat K."/>
            <person name="Tiwarekar B."/>
            <person name="Yadav A."/>
        </authorList>
    </citation>
    <scope>NUCLEOTIDE SEQUENCE [LARGE SCALE GENOMIC DNA]</scope>
    <source>
        <strain evidence="2 3">UniB2</strain>
    </source>
</reference>
<name>A0A6H2GZA2_9BACL</name>
<keyword evidence="1" id="KW-0812">Transmembrane</keyword>
<feature type="transmembrane region" description="Helical" evidence="1">
    <location>
        <begin position="126"/>
        <end position="142"/>
    </location>
</feature>
<gene>
    <name evidence="2" type="ORF">HGI30_15120</name>
</gene>
<evidence type="ECO:0000256" key="1">
    <source>
        <dbReference type="SAM" id="Phobius"/>
    </source>
</evidence>